<keyword evidence="3" id="KW-0378">Hydrolase</keyword>
<gene>
    <name evidence="3" type="ORF">GCM10010319_62090</name>
</gene>
<dbReference type="GO" id="GO:0016787">
    <property type="term" value="F:hydrolase activity"/>
    <property type="evidence" value="ECO:0007669"/>
    <property type="project" value="UniProtKB-KW"/>
</dbReference>
<reference evidence="3 4" key="1">
    <citation type="journal article" date="2019" name="Int. J. Syst. Evol. Microbiol.">
        <title>The Global Catalogue of Microorganisms (GCM) 10K type strain sequencing project: providing services to taxonomists for standard genome sequencing and annotation.</title>
        <authorList>
            <consortium name="The Broad Institute Genomics Platform"/>
            <consortium name="The Broad Institute Genome Sequencing Center for Infectious Disease"/>
            <person name="Wu L."/>
            <person name="Ma J."/>
        </authorList>
    </citation>
    <scope>NUCLEOTIDE SEQUENCE [LARGE SCALE GENOMIC DNA]</scope>
    <source>
        <strain evidence="3 4">JCM 4565</strain>
    </source>
</reference>
<feature type="signal peptide" evidence="1">
    <location>
        <begin position="1"/>
        <end position="30"/>
    </location>
</feature>
<name>A0ABN0XWS7_9ACTN</name>
<evidence type="ECO:0000313" key="4">
    <source>
        <dbReference type="Proteomes" id="UP001500063"/>
    </source>
</evidence>
<evidence type="ECO:0000313" key="3">
    <source>
        <dbReference type="EMBL" id="GAA0375171.1"/>
    </source>
</evidence>
<feature type="domain" description="Beta-lactamase-related" evidence="2">
    <location>
        <begin position="51"/>
        <end position="362"/>
    </location>
</feature>
<keyword evidence="4" id="KW-1185">Reference proteome</keyword>
<keyword evidence="1" id="KW-0732">Signal</keyword>
<accession>A0ABN0XWS7</accession>
<feature type="chain" id="PRO_5045787771" evidence="1">
    <location>
        <begin position="31"/>
        <end position="379"/>
    </location>
</feature>
<dbReference type="PANTHER" id="PTHR46825:SF7">
    <property type="entry name" value="D-ALANYL-D-ALANINE CARBOXYPEPTIDASE"/>
    <property type="match status" value="1"/>
</dbReference>
<dbReference type="SUPFAM" id="SSF56601">
    <property type="entry name" value="beta-lactamase/transpeptidase-like"/>
    <property type="match status" value="1"/>
</dbReference>
<proteinExistence type="predicted"/>
<dbReference type="RefSeq" id="WP_344123162.1">
    <property type="nucleotide sequence ID" value="NZ_BAAABW010000033.1"/>
</dbReference>
<evidence type="ECO:0000259" key="2">
    <source>
        <dbReference type="Pfam" id="PF00144"/>
    </source>
</evidence>
<evidence type="ECO:0000256" key="1">
    <source>
        <dbReference type="SAM" id="SignalP"/>
    </source>
</evidence>
<protein>
    <submittedName>
        <fullName evidence="3">Serine hydrolase domain-containing protein</fullName>
    </submittedName>
</protein>
<comment type="caution">
    <text evidence="3">The sequence shown here is derived from an EMBL/GenBank/DDBJ whole genome shotgun (WGS) entry which is preliminary data.</text>
</comment>
<dbReference type="Gene3D" id="3.40.710.10">
    <property type="entry name" value="DD-peptidase/beta-lactamase superfamily"/>
    <property type="match status" value="1"/>
</dbReference>
<dbReference type="PANTHER" id="PTHR46825">
    <property type="entry name" value="D-ALANYL-D-ALANINE-CARBOXYPEPTIDASE/ENDOPEPTIDASE AMPH"/>
    <property type="match status" value="1"/>
</dbReference>
<sequence length="379" mass="39598">MKMQWRRTKLPFVVGTVCAAVLALAAPAQAGTADGDHAGTLAALKAFQSAGGPGAGIHAGDRAGSWTLSTGTGTINTNTPLRSTDHYRIGSQTKSFTAAVVLQLVDEGKVALDAPIERYLPGVVDGNGYDGNTITVRQLLQHTSGVATYEPLFTSAPANPDGSYPIEALVREALKKAPVSAPGGPFTYSNANYLILGMLVEKTTGMPVYKAVTSRIIAPLGLTGTTFPRPGDRSLPAPAVRGYHGVRVGPLFFWTDVISYDPSVFNSAGAVISTQEDLTSFYQALAAGKVVSQATLGEMEKTVPVGGPLAYGLGLIRYDLSCGGVAWGHDGAIPGYYTETLVTADGRHAAVVTNAHLTTNPPTAQMYKLLDSALCENRS</sequence>
<dbReference type="InterPro" id="IPR012338">
    <property type="entry name" value="Beta-lactam/transpept-like"/>
</dbReference>
<organism evidence="3 4">
    <name type="scientific">Streptomyces blastmyceticus</name>
    <dbReference type="NCBI Taxonomy" id="68180"/>
    <lineage>
        <taxon>Bacteria</taxon>
        <taxon>Bacillati</taxon>
        <taxon>Actinomycetota</taxon>
        <taxon>Actinomycetes</taxon>
        <taxon>Kitasatosporales</taxon>
        <taxon>Streptomycetaceae</taxon>
        <taxon>Streptomyces</taxon>
    </lineage>
</organism>
<dbReference type="InterPro" id="IPR001466">
    <property type="entry name" value="Beta-lactam-related"/>
</dbReference>
<dbReference type="Pfam" id="PF00144">
    <property type="entry name" value="Beta-lactamase"/>
    <property type="match status" value="1"/>
</dbReference>
<dbReference type="InterPro" id="IPR050491">
    <property type="entry name" value="AmpC-like"/>
</dbReference>
<dbReference type="EMBL" id="BAAABW010000033">
    <property type="protein sequence ID" value="GAA0375171.1"/>
    <property type="molecule type" value="Genomic_DNA"/>
</dbReference>
<dbReference type="Proteomes" id="UP001500063">
    <property type="component" value="Unassembled WGS sequence"/>
</dbReference>